<keyword evidence="4" id="KW-1185">Reference proteome</keyword>
<dbReference type="GeneID" id="129922689"/>
<feature type="signal peptide" evidence="3">
    <location>
        <begin position="1"/>
        <end position="22"/>
    </location>
</feature>
<organism evidence="4 5">
    <name type="scientific">Biomphalaria glabrata</name>
    <name type="common">Bloodfluke planorb</name>
    <name type="synonym">Freshwater snail</name>
    <dbReference type="NCBI Taxonomy" id="6526"/>
    <lineage>
        <taxon>Eukaryota</taxon>
        <taxon>Metazoa</taxon>
        <taxon>Spiralia</taxon>
        <taxon>Lophotrochozoa</taxon>
        <taxon>Mollusca</taxon>
        <taxon>Gastropoda</taxon>
        <taxon>Heterobranchia</taxon>
        <taxon>Euthyneura</taxon>
        <taxon>Panpulmonata</taxon>
        <taxon>Hygrophila</taxon>
        <taxon>Lymnaeoidea</taxon>
        <taxon>Planorbidae</taxon>
        <taxon>Biomphalaria</taxon>
    </lineage>
</organism>
<accession>A0A9W2YS22</accession>
<keyword evidence="2" id="KW-1133">Transmembrane helix</keyword>
<evidence type="ECO:0000313" key="5">
    <source>
        <dbReference type="RefSeq" id="XP_055865461.1"/>
    </source>
</evidence>
<evidence type="ECO:0000256" key="1">
    <source>
        <dbReference type="SAM" id="MobiDB-lite"/>
    </source>
</evidence>
<proteinExistence type="predicted"/>
<evidence type="ECO:0000256" key="3">
    <source>
        <dbReference type="SAM" id="SignalP"/>
    </source>
</evidence>
<dbReference type="RefSeq" id="XP_055865461.1">
    <property type="nucleotide sequence ID" value="XM_056009486.1"/>
</dbReference>
<dbReference type="Proteomes" id="UP001165740">
    <property type="component" value="Chromosome 14"/>
</dbReference>
<feature type="chain" id="PRO_5040740165" evidence="3">
    <location>
        <begin position="23"/>
        <end position="618"/>
    </location>
</feature>
<dbReference type="Gene3D" id="2.60.40.10">
    <property type="entry name" value="Immunoglobulins"/>
    <property type="match status" value="1"/>
</dbReference>
<gene>
    <name evidence="5" type="primary">LOC129922689</name>
</gene>
<evidence type="ECO:0000256" key="2">
    <source>
        <dbReference type="SAM" id="Phobius"/>
    </source>
</evidence>
<dbReference type="AlphaFoldDB" id="A0A9W2YS22"/>
<feature type="region of interest" description="Disordered" evidence="1">
    <location>
        <begin position="350"/>
        <end position="384"/>
    </location>
</feature>
<dbReference type="OrthoDB" id="10296081at2759"/>
<sequence>MGLLLYKFMALVVFVMLEDCSSYKDSNPPIELYVAGAKKDGNHTVRIENGSDVMLVCQTSLERSKMIRNEQNQTLNKTADPGLTYVFKTFRCSDSGKYTCLVKQSSSMFAQREEESIYLTTQSNCPPRLCHGVIQHLNIKATLGSDLTISACIIFDRQHESKYNLYVNDQHIDHAQDLKYHAELINTSPLHVMVTLTVRDVTPADLTLNTIKVKDSATEETVLSYNFTITSEESVSGGPDLKLIIPVTIGAVFVIVVVIIVYRYMKVDSGKYQVRPRLSTSASSNSEDHYDRLEEYHRNKRGRAGNQYLTTSDVRSERLKYQTLSNNIGQGATARDPQGWDVIEYITPSDGGTQEFPLKPQPCGNTPKHSRRQHSRQRGDAESVDMGESLQIWYENQIFEYEQQIGSRCRNFGSQTSIDSYNPDVIDSFINNPLYDDGIRIEHMKYSADPKQDFTDHPKLNVADELADIERSIVLSVKELDSFERTLTRPQKKHQTETNSGNIIAETDEIMASCKQSVDVLSRIAEDDICNSTHTIVEKRSMDDEFGQIQFFHLFGDNGNLQRSCDAIELSHQDAQTMDGESSSPTQNIRQYFQKRIDDDEFMALIELMDYVKRPDTT</sequence>
<reference evidence="5" key="1">
    <citation type="submission" date="2025-08" db="UniProtKB">
        <authorList>
            <consortium name="RefSeq"/>
        </authorList>
    </citation>
    <scope>IDENTIFICATION</scope>
</reference>
<keyword evidence="2" id="KW-0812">Transmembrane</keyword>
<protein>
    <submittedName>
        <fullName evidence="5">Uncharacterized protein LOC129922689</fullName>
    </submittedName>
</protein>
<keyword evidence="2" id="KW-0472">Membrane</keyword>
<dbReference type="InterPro" id="IPR013783">
    <property type="entry name" value="Ig-like_fold"/>
</dbReference>
<evidence type="ECO:0000313" key="4">
    <source>
        <dbReference type="Proteomes" id="UP001165740"/>
    </source>
</evidence>
<name>A0A9W2YS22_BIOGL</name>
<feature type="transmembrane region" description="Helical" evidence="2">
    <location>
        <begin position="243"/>
        <end position="265"/>
    </location>
</feature>
<keyword evidence="3" id="KW-0732">Signal</keyword>